<dbReference type="Gene3D" id="1.20.1420.20">
    <property type="entry name" value="M75 peptidase, HXXE motif"/>
    <property type="match status" value="1"/>
</dbReference>
<dbReference type="InterPro" id="IPR038352">
    <property type="entry name" value="Imelysin_sf"/>
</dbReference>
<sequence>MTTSPRHSGSALAAALLLATAGLTLGGPGTALAQGSSDTNTDASADTAHDAENESTPRSVWHHDIGLGYRQLASRTQALAERLKASCGEAEADRPALRSEWLAAYQAWQAVRFVDFGPIEVDSRAWQLQFWPDAKNLVGTRVGARLRQDAPVSADDIAEAGVAEQGFPALEVLLYDDVMASRSLGDPLPCALAGAIGSHLVAVSDAVVADWQAFAPHYLATDSYNEATLHGAMQSLEILEDKRLGEPLGLMGAAPNAYRAEAWRSGQSVALAAASLAGLQQYFQPGLATWLDQAGHAELGDAFARQLEDTLDQAEAIDTGIVDVLDEHAEGDSSSPAAQQELATLYLEVAQLRALLDDQIAPALGVVKGFNSSDGD</sequence>
<evidence type="ECO:0000256" key="2">
    <source>
        <dbReference type="ARBA" id="ARBA00022729"/>
    </source>
</evidence>
<dbReference type="CDD" id="cd14659">
    <property type="entry name" value="Imelysin-like_IPPA"/>
    <property type="match status" value="1"/>
</dbReference>
<evidence type="ECO:0000256" key="4">
    <source>
        <dbReference type="SAM" id="SignalP"/>
    </source>
</evidence>
<evidence type="ECO:0000259" key="5">
    <source>
        <dbReference type="Pfam" id="PF09375"/>
    </source>
</evidence>
<organism evidence="6">
    <name type="scientific">Halomonas sp. H10-59</name>
    <dbReference type="NCBI Taxonomy" id="2950874"/>
    <lineage>
        <taxon>Bacteria</taxon>
        <taxon>Pseudomonadati</taxon>
        <taxon>Pseudomonadota</taxon>
        <taxon>Gammaproteobacteria</taxon>
        <taxon>Oceanospirillales</taxon>
        <taxon>Halomonadaceae</taxon>
        <taxon>Halomonas</taxon>
    </lineage>
</organism>
<dbReference type="RefSeq" id="WP_052704540.1">
    <property type="nucleotide sequence ID" value="NZ_CP098828.1"/>
</dbReference>
<dbReference type="GO" id="GO:0030313">
    <property type="term" value="C:cell envelope"/>
    <property type="evidence" value="ECO:0007669"/>
    <property type="project" value="UniProtKB-SubCell"/>
</dbReference>
<proteinExistence type="predicted"/>
<dbReference type="EMBL" id="CP098828">
    <property type="protein sequence ID" value="XBO76860.1"/>
    <property type="molecule type" value="Genomic_DNA"/>
</dbReference>
<evidence type="ECO:0000256" key="1">
    <source>
        <dbReference type="ARBA" id="ARBA00004196"/>
    </source>
</evidence>
<feature type="signal peptide" evidence="4">
    <location>
        <begin position="1"/>
        <end position="33"/>
    </location>
</feature>
<reference evidence="6" key="1">
    <citation type="submission" date="2022-06" db="EMBL/GenBank/DDBJ databases">
        <title>A novel DMS-producing enzyme.</title>
        <authorList>
            <person name="Zhang Y."/>
        </authorList>
    </citation>
    <scope>NUCLEOTIDE SEQUENCE</scope>
    <source>
        <strain evidence="6">H10-59</strain>
    </source>
</reference>
<feature type="region of interest" description="Disordered" evidence="3">
    <location>
        <begin position="32"/>
        <end position="59"/>
    </location>
</feature>
<keyword evidence="2 4" id="KW-0732">Signal</keyword>
<dbReference type="Pfam" id="PF09375">
    <property type="entry name" value="Peptidase_M75"/>
    <property type="match status" value="1"/>
</dbReference>
<dbReference type="InterPro" id="IPR034984">
    <property type="entry name" value="Imelysin-like_IPPA"/>
</dbReference>
<protein>
    <submittedName>
        <fullName evidence="6">Imelysin family protein</fullName>
    </submittedName>
</protein>
<feature type="chain" id="PRO_5043593808" evidence="4">
    <location>
        <begin position="34"/>
        <end position="376"/>
    </location>
</feature>
<feature type="compositionally biased region" description="Polar residues" evidence="3">
    <location>
        <begin position="34"/>
        <end position="44"/>
    </location>
</feature>
<accession>A0AAU7KZ78</accession>
<evidence type="ECO:0000256" key="3">
    <source>
        <dbReference type="SAM" id="MobiDB-lite"/>
    </source>
</evidence>
<comment type="subcellular location">
    <subcellularLocation>
        <location evidence="1">Cell envelope</location>
    </subcellularLocation>
</comment>
<evidence type="ECO:0000313" key="6">
    <source>
        <dbReference type="EMBL" id="XBO76860.1"/>
    </source>
</evidence>
<dbReference type="AlphaFoldDB" id="A0AAU7KZ78"/>
<dbReference type="InterPro" id="IPR018976">
    <property type="entry name" value="Imelysin-like"/>
</dbReference>
<name>A0AAU7KZ78_9GAMM</name>
<feature type="domain" description="Imelysin-like" evidence="5">
    <location>
        <begin position="68"/>
        <end position="345"/>
    </location>
</feature>
<gene>
    <name evidence="6" type="ORF">NFG57_08920</name>
</gene>